<proteinExistence type="predicted"/>
<evidence type="ECO:0000313" key="3">
    <source>
        <dbReference type="Proteomes" id="UP000277580"/>
    </source>
</evidence>
<feature type="compositionally biased region" description="Low complexity" evidence="1">
    <location>
        <begin position="117"/>
        <end position="137"/>
    </location>
</feature>
<dbReference type="Pfam" id="PF12223">
    <property type="entry name" value="DUF3602"/>
    <property type="match status" value="1"/>
</dbReference>
<reference evidence="2 3" key="1">
    <citation type="journal article" date="2018" name="Nat. Ecol. Evol.">
        <title>Pezizomycetes genomes reveal the molecular basis of ectomycorrhizal truffle lifestyle.</title>
        <authorList>
            <person name="Murat C."/>
            <person name="Payen T."/>
            <person name="Noel B."/>
            <person name="Kuo A."/>
            <person name="Morin E."/>
            <person name="Chen J."/>
            <person name="Kohler A."/>
            <person name="Krizsan K."/>
            <person name="Balestrini R."/>
            <person name="Da Silva C."/>
            <person name="Montanini B."/>
            <person name="Hainaut M."/>
            <person name="Levati E."/>
            <person name="Barry K.W."/>
            <person name="Belfiori B."/>
            <person name="Cichocki N."/>
            <person name="Clum A."/>
            <person name="Dockter R.B."/>
            <person name="Fauchery L."/>
            <person name="Guy J."/>
            <person name="Iotti M."/>
            <person name="Le Tacon F."/>
            <person name="Lindquist E.A."/>
            <person name="Lipzen A."/>
            <person name="Malagnac F."/>
            <person name="Mello A."/>
            <person name="Molinier V."/>
            <person name="Miyauchi S."/>
            <person name="Poulain J."/>
            <person name="Riccioni C."/>
            <person name="Rubini A."/>
            <person name="Sitrit Y."/>
            <person name="Splivallo R."/>
            <person name="Traeger S."/>
            <person name="Wang M."/>
            <person name="Zifcakova L."/>
            <person name="Wipf D."/>
            <person name="Zambonelli A."/>
            <person name="Paolocci F."/>
            <person name="Nowrousian M."/>
            <person name="Ottonello S."/>
            <person name="Baldrian P."/>
            <person name="Spatafora J.W."/>
            <person name="Henrissat B."/>
            <person name="Nagy L.G."/>
            <person name="Aury J.M."/>
            <person name="Wincker P."/>
            <person name="Grigoriev I.V."/>
            <person name="Bonfante P."/>
            <person name="Martin F.M."/>
        </authorList>
    </citation>
    <scope>NUCLEOTIDE SEQUENCE [LARGE SCALE GENOMIC DNA]</scope>
    <source>
        <strain evidence="2 3">CCBAS932</strain>
    </source>
</reference>
<protein>
    <submittedName>
        <fullName evidence="2">Uncharacterized protein</fullName>
    </submittedName>
</protein>
<dbReference type="PANTHER" id="PTHR34693:SF2">
    <property type="entry name" value="DUF3602 DOMAIN-CONTAINING PROTEIN"/>
    <property type="match status" value="1"/>
</dbReference>
<accession>A0A3N4KYE1</accession>
<dbReference type="Proteomes" id="UP000277580">
    <property type="component" value="Unassembled WGS sequence"/>
</dbReference>
<dbReference type="PANTHER" id="PTHR34693">
    <property type="entry name" value="PROTEIN PAR32"/>
    <property type="match status" value="1"/>
</dbReference>
<name>A0A3N4KYE1_9PEZI</name>
<dbReference type="EMBL" id="ML119123">
    <property type="protein sequence ID" value="RPB13371.1"/>
    <property type="molecule type" value="Genomic_DNA"/>
</dbReference>
<sequence>MTIQITEGSPVHDSGAYYHAGRGGAGNYRRLTSSFYSSTPPATTIPTTTPATTPHTQVFFGGRGGAGNIKPKTERAMFSFDEELERDRLFHQHHAPVYSIGRGGAGNVVPAHSNTVSTEPDSPRSSTSSTCSIRSAPRFSTSSIRSGADKVWDTLTRVNSRS</sequence>
<dbReference type="OrthoDB" id="5424462at2759"/>
<dbReference type="AlphaFoldDB" id="A0A3N4KYE1"/>
<gene>
    <name evidence="2" type="ORF">P167DRAFT_553111</name>
</gene>
<keyword evidence="3" id="KW-1185">Reference proteome</keyword>
<organism evidence="2 3">
    <name type="scientific">Morchella conica CCBAS932</name>
    <dbReference type="NCBI Taxonomy" id="1392247"/>
    <lineage>
        <taxon>Eukaryota</taxon>
        <taxon>Fungi</taxon>
        <taxon>Dikarya</taxon>
        <taxon>Ascomycota</taxon>
        <taxon>Pezizomycotina</taxon>
        <taxon>Pezizomycetes</taxon>
        <taxon>Pezizales</taxon>
        <taxon>Morchellaceae</taxon>
        <taxon>Morchella</taxon>
    </lineage>
</organism>
<dbReference type="InterPro" id="IPR053203">
    <property type="entry name" value="Cisplatin_resist-associated"/>
</dbReference>
<dbReference type="InParanoid" id="A0A3N4KYE1"/>
<dbReference type="InterPro" id="IPR022024">
    <property type="entry name" value="DUF3602"/>
</dbReference>
<evidence type="ECO:0000256" key="1">
    <source>
        <dbReference type="SAM" id="MobiDB-lite"/>
    </source>
</evidence>
<evidence type="ECO:0000313" key="2">
    <source>
        <dbReference type="EMBL" id="RPB13371.1"/>
    </source>
</evidence>
<feature type="region of interest" description="Disordered" evidence="1">
    <location>
        <begin position="112"/>
        <end position="146"/>
    </location>
</feature>